<dbReference type="RefSeq" id="WP_345438683.1">
    <property type="nucleotide sequence ID" value="NZ_BAABHK010000016.1"/>
</dbReference>
<keyword evidence="2" id="KW-1133">Transmembrane helix</keyword>
<dbReference type="Proteomes" id="UP001501442">
    <property type="component" value="Unassembled WGS sequence"/>
</dbReference>
<evidence type="ECO:0000256" key="2">
    <source>
        <dbReference type="SAM" id="Phobius"/>
    </source>
</evidence>
<keyword evidence="2" id="KW-0812">Transmembrane</keyword>
<dbReference type="InterPro" id="IPR047789">
    <property type="entry name" value="CU044_5270-like"/>
</dbReference>
<keyword evidence="4" id="KW-1185">Reference proteome</keyword>
<feature type="region of interest" description="Disordered" evidence="1">
    <location>
        <begin position="158"/>
        <end position="177"/>
    </location>
</feature>
<organism evidence="3 4">
    <name type="scientific">Actinoallomurus vinaceus</name>
    <dbReference type="NCBI Taxonomy" id="1080074"/>
    <lineage>
        <taxon>Bacteria</taxon>
        <taxon>Bacillati</taxon>
        <taxon>Actinomycetota</taxon>
        <taxon>Actinomycetes</taxon>
        <taxon>Streptosporangiales</taxon>
        <taxon>Thermomonosporaceae</taxon>
        <taxon>Actinoallomurus</taxon>
    </lineage>
</organism>
<proteinExistence type="predicted"/>
<accession>A0ABP8UNE5</accession>
<comment type="caution">
    <text evidence="3">The sequence shown here is derived from an EMBL/GenBank/DDBJ whole genome shotgun (WGS) entry which is preliminary data.</text>
</comment>
<reference evidence="4" key="1">
    <citation type="journal article" date="2019" name="Int. J. Syst. Evol. Microbiol.">
        <title>The Global Catalogue of Microorganisms (GCM) 10K type strain sequencing project: providing services to taxonomists for standard genome sequencing and annotation.</title>
        <authorList>
            <consortium name="The Broad Institute Genomics Platform"/>
            <consortium name="The Broad Institute Genome Sequencing Center for Infectious Disease"/>
            <person name="Wu L."/>
            <person name="Ma J."/>
        </authorList>
    </citation>
    <scope>NUCLEOTIDE SEQUENCE [LARGE SCALE GENOMIC DNA]</scope>
    <source>
        <strain evidence="4">JCM 17939</strain>
    </source>
</reference>
<feature type="compositionally biased region" description="Basic and acidic residues" evidence="1">
    <location>
        <begin position="158"/>
        <end position="167"/>
    </location>
</feature>
<keyword evidence="2" id="KW-0472">Membrane</keyword>
<sequence>MSELNTLRRMRASLAEPEPMRLAAVRSRVTTRFDERGPRVRLPRTGVRIVAVGALAVTIAAGVTVAQNLGGVDENGHRRTGIPGLPAGPVASAAELAHRATVKAASEPTWNPRPDQWTYVKEMLATSSAGTAGSLAGRPDRRITAERWIRVDGMQRAARENGGRLESRPTTPMDRSAVPRTDYTYLRSLPTDPKALLALVYKESASFPLSRDTAAFTVIQDLIRNSVLPPKLRAALYGALAAIPGVHFAKDVTDVAGRHGVALYRIDEGYLRTDVIIDPTTYAYLGHRAIAVKDHTSTGGDGTAHFAKGQILGWSAQLATAIVDRQGAHR</sequence>
<gene>
    <name evidence="3" type="ORF">GCM10023196_082370</name>
</gene>
<dbReference type="EMBL" id="BAABHK010000016">
    <property type="protein sequence ID" value="GAA4635733.1"/>
    <property type="molecule type" value="Genomic_DNA"/>
</dbReference>
<dbReference type="NCBIfam" id="NF038083">
    <property type="entry name" value="CU044_5270_fam"/>
    <property type="match status" value="1"/>
</dbReference>
<name>A0ABP8UNE5_9ACTN</name>
<evidence type="ECO:0000313" key="3">
    <source>
        <dbReference type="EMBL" id="GAA4635733.1"/>
    </source>
</evidence>
<evidence type="ECO:0000256" key="1">
    <source>
        <dbReference type="SAM" id="MobiDB-lite"/>
    </source>
</evidence>
<feature type="transmembrane region" description="Helical" evidence="2">
    <location>
        <begin position="46"/>
        <end position="66"/>
    </location>
</feature>
<protein>
    <recommendedName>
        <fullName evidence="5">CU044_5270 family protein</fullName>
    </recommendedName>
</protein>
<evidence type="ECO:0000313" key="4">
    <source>
        <dbReference type="Proteomes" id="UP001501442"/>
    </source>
</evidence>
<evidence type="ECO:0008006" key="5">
    <source>
        <dbReference type="Google" id="ProtNLM"/>
    </source>
</evidence>